<sequence>VSLIEQKMHQVYKIPLYRELDLNRLRWLGGLSIILGTILRSSGFPEEFDFAVTIIGITCFAVVSYFEKDKTYLTVFSATLIILTAGLIHILSNT</sequence>
<organism evidence="2">
    <name type="scientific">marine metagenome</name>
    <dbReference type="NCBI Taxonomy" id="408172"/>
    <lineage>
        <taxon>unclassified sequences</taxon>
        <taxon>metagenomes</taxon>
        <taxon>ecological metagenomes</taxon>
    </lineage>
</organism>
<gene>
    <name evidence="2" type="ORF">METZ01_LOCUS419658</name>
</gene>
<feature type="non-terminal residue" evidence="2">
    <location>
        <position position="1"/>
    </location>
</feature>
<accession>A0A382X7F8</accession>
<name>A0A382X7F8_9ZZZZ</name>
<feature type="transmembrane region" description="Helical" evidence="1">
    <location>
        <begin position="72"/>
        <end position="91"/>
    </location>
</feature>
<dbReference type="EMBL" id="UINC01165424">
    <property type="protein sequence ID" value="SVD66804.1"/>
    <property type="molecule type" value="Genomic_DNA"/>
</dbReference>
<dbReference type="AlphaFoldDB" id="A0A382X7F8"/>
<proteinExistence type="predicted"/>
<feature type="transmembrane region" description="Helical" evidence="1">
    <location>
        <begin position="48"/>
        <end position="66"/>
    </location>
</feature>
<keyword evidence="1" id="KW-1133">Transmembrane helix</keyword>
<keyword evidence="1" id="KW-0472">Membrane</keyword>
<keyword evidence="1" id="KW-0812">Transmembrane</keyword>
<evidence type="ECO:0000313" key="2">
    <source>
        <dbReference type="EMBL" id="SVD66804.1"/>
    </source>
</evidence>
<reference evidence="2" key="1">
    <citation type="submission" date="2018-05" db="EMBL/GenBank/DDBJ databases">
        <authorList>
            <person name="Lanie J.A."/>
            <person name="Ng W.-L."/>
            <person name="Kazmierczak K.M."/>
            <person name="Andrzejewski T.M."/>
            <person name="Davidsen T.M."/>
            <person name="Wayne K.J."/>
            <person name="Tettelin H."/>
            <person name="Glass J.I."/>
            <person name="Rusch D."/>
            <person name="Podicherti R."/>
            <person name="Tsui H.-C.T."/>
            <person name="Winkler M.E."/>
        </authorList>
    </citation>
    <scope>NUCLEOTIDE SEQUENCE</scope>
</reference>
<feature type="transmembrane region" description="Helical" evidence="1">
    <location>
        <begin position="25"/>
        <end position="41"/>
    </location>
</feature>
<evidence type="ECO:0000256" key="1">
    <source>
        <dbReference type="SAM" id="Phobius"/>
    </source>
</evidence>
<protein>
    <submittedName>
        <fullName evidence="2">Uncharacterized protein</fullName>
    </submittedName>
</protein>